<dbReference type="PANTHER" id="PTHR36513:SF1">
    <property type="entry name" value="TRANSMEMBRANE PROTEIN"/>
    <property type="match status" value="1"/>
</dbReference>
<dbReference type="AlphaFoldDB" id="A0A9Y2P651"/>
<dbReference type="KEGG" id="ppso:QPJ95_19250"/>
<dbReference type="SUPFAM" id="SSF53474">
    <property type="entry name" value="alpha/beta-Hydrolases"/>
    <property type="match status" value="1"/>
</dbReference>
<dbReference type="RefSeq" id="WP_270918964.1">
    <property type="nucleotide sequence ID" value="NZ_CP127247.1"/>
</dbReference>
<reference evidence="1 2" key="1">
    <citation type="submission" date="2023-06" db="EMBL/GenBank/DDBJ databases">
        <title>Parasedimentitalea psychrophila sp. nov., a psychrophilic bacterium isolated from deep-sea sediment.</title>
        <authorList>
            <person name="Li A."/>
        </authorList>
    </citation>
    <scope>NUCLEOTIDE SEQUENCE [LARGE SCALE GENOMIC DNA]</scope>
    <source>
        <strain evidence="1 2">QS115</strain>
    </source>
</reference>
<name>A0A9Y2P651_9RHOB</name>
<protein>
    <submittedName>
        <fullName evidence="1">Alpha/beta hydrolase</fullName>
    </submittedName>
</protein>
<dbReference type="GO" id="GO:0016787">
    <property type="term" value="F:hydrolase activity"/>
    <property type="evidence" value="ECO:0007669"/>
    <property type="project" value="UniProtKB-KW"/>
</dbReference>
<dbReference type="Pfam" id="PF05990">
    <property type="entry name" value="DUF900"/>
    <property type="match status" value="1"/>
</dbReference>
<dbReference type="InterPro" id="IPR010297">
    <property type="entry name" value="DUF900_hydrolase"/>
</dbReference>
<dbReference type="InterPro" id="IPR029058">
    <property type="entry name" value="AB_hydrolase_fold"/>
</dbReference>
<dbReference type="EMBL" id="CP127247">
    <property type="protein sequence ID" value="WIY24633.1"/>
    <property type="molecule type" value="Genomic_DNA"/>
</dbReference>
<evidence type="ECO:0000313" key="1">
    <source>
        <dbReference type="EMBL" id="WIY24633.1"/>
    </source>
</evidence>
<keyword evidence="1" id="KW-0378">Hydrolase</keyword>
<accession>A0A9Y2P651</accession>
<dbReference type="Proteomes" id="UP001238334">
    <property type="component" value="Chromosome"/>
</dbReference>
<dbReference type="Gene3D" id="3.40.50.1820">
    <property type="entry name" value="alpha/beta hydrolase"/>
    <property type="match status" value="1"/>
</dbReference>
<evidence type="ECO:0000313" key="2">
    <source>
        <dbReference type="Proteomes" id="UP001238334"/>
    </source>
</evidence>
<proteinExistence type="predicted"/>
<dbReference type="PANTHER" id="PTHR36513">
    <property type="entry name" value="ABC TRANSMEMBRANE TYPE-1 DOMAIN-CONTAINING PROTEIN"/>
    <property type="match status" value="1"/>
</dbReference>
<sequence>MVHRIAYCGSDEKRGLSRAVWPLVVALMLPGCGENIYNELKLMPSPTVYVDGDLDPFNNRSAQQIQAHTQLFYATDRRVAGADDKQAFYTNERGIALRTGVANVKMTPPAQDWASLHRITLAGERDIARTLKVSTVHEIGPMPFSSSDENGMPLPEQVTRKAASIFSKSIDRQLVLSGNRDVFIYVHGYNVDFEYPTLVSKELQHFLGYQGAFISYNWPATPSRLAYFRDLETASATRRNLRKLIEFVSDSTDARRIHLIGYSAGSRLVFEVAYQIALQNQVSGTRRARLGQVILIGSDLDRTYFIQALADGLLEGMDHLSIYMSGSDAALNISRMVFGRNRLGQVAAEGEVSPGIEDLLIAEPRLSLIDSSNAPGVDLGNGHWYFRSSPWTSSDIFVSLLKGLSPATRGLARVPGSALWQFPADYPDRLKSALTAE</sequence>
<keyword evidence="2" id="KW-1185">Reference proteome</keyword>
<gene>
    <name evidence="1" type="ORF">QPJ95_19250</name>
</gene>
<organism evidence="1 2">
    <name type="scientific">Parasedimentitalea psychrophila</name>
    <dbReference type="NCBI Taxonomy" id="2997337"/>
    <lineage>
        <taxon>Bacteria</taxon>
        <taxon>Pseudomonadati</taxon>
        <taxon>Pseudomonadota</taxon>
        <taxon>Alphaproteobacteria</taxon>
        <taxon>Rhodobacterales</taxon>
        <taxon>Paracoccaceae</taxon>
        <taxon>Parasedimentitalea</taxon>
    </lineage>
</organism>